<evidence type="ECO:0000313" key="3">
    <source>
        <dbReference type="EMBL" id="KAK9679506.1"/>
    </source>
</evidence>
<sequence>MSKTFSSINKAMNSTLSAMRSIEGADVGAEFAQAAADIKLAEKAIDDMNKGLQDVPDKTKKVGDGFTVMKGLAVNAIASIANSIKNKLMSGIDKALARIDTMEQFSRTMTTLTGSADAAAGALDSIRSTVTGTAYGLDAAAQSVQSFVTSGMSIDTATSQIAALADAVAFYGDGTNESLQSVADAWSKMATSGKVSAERINMLTDRGIPVYQIYASAVGKSVADVQKSFTKGEVSAAQFQEVIANALMDGTAGFASVKGAAQAAGTSWSGVFDNMGAAVSRGWVNIITAIDDSLAKAGLPKLREIIAKVGSAMEKFLNFIAAHVDILIAFAVGITAAVVAYGAWTAATWLLDAANRKFIIGLMTNPFTLIANRKFIIGLMTNPFTLIAVAIAAVVVMIYKWIQSVGGLQIAWANCYGLFAVCLGRFANSLFAVR</sequence>
<feature type="transmembrane region" description="Helical" evidence="1">
    <location>
        <begin position="411"/>
        <end position="433"/>
    </location>
</feature>
<keyword evidence="4" id="KW-1185">Reference proteome</keyword>
<feature type="transmembrane region" description="Helical" evidence="1">
    <location>
        <begin position="375"/>
        <end position="399"/>
    </location>
</feature>
<dbReference type="InterPro" id="IPR013491">
    <property type="entry name" value="Tape_meas_N"/>
</dbReference>
<keyword evidence="1" id="KW-0812">Transmembrane</keyword>
<name>A0AAW1HSP8_POPJA</name>
<keyword evidence="1" id="KW-0472">Membrane</keyword>
<dbReference type="Pfam" id="PF20155">
    <property type="entry name" value="TMP_3"/>
    <property type="match status" value="1"/>
</dbReference>
<comment type="caution">
    <text evidence="3">The sequence shown here is derived from an EMBL/GenBank/DDBJ whole genome shotgun (WGS) entry which is preliminary data.</text>
</comment>
<feature type="transmembrane region" description="Helical" evidence="1">
    <location>
        <begin position="326"/>
        <end position="354"/>
    </location>
</feature>
<evidence type="ECO:0000256" key="1">
    <source>
        <dbReference type="SAM" id="Phobius"/>
    </source>
</evidence>
<keyword evidence="1" id="KW-1133">Transmembrane helix</keyword>
<dbReference type="Proteomes" id="UP001458880">
    <property type="component" value="Unassembled WGS sequence"/>
</dbReference>
<feature type="domain" description="Tape measure protein N-terminal" evidence="2">
    <location>
        <begin position="94"/>
        <end position="281"/>
    </location>
</feature>
<organism evidence="3 4">
    <name type="scientific">Popillia japonica</name>
    <name type="common">Japanese beetle</name>
    <dbReference type="NCBI Taxonomy" id="7064"/>
    <lineage>
        <taxon>Eukaryota</taxon>
        <taxon>Metazoa</taxon>
        <taxon>Ecdysozoa</taxon>
        <taxon>Arthropoda</taxon>
        <taxon>Hexapoda</taxon>
        <taxon>Insecta</taxon>
        <taxon>Pterygota</taxon>
        <taxon>Neoptera</taxon>
        <taxon>Endopterygota</taxon>
        <taxon>Coleoptera</taxon>
        <taxon>Polyphaga</taxon>
        <taxon>Scarabaeiformia</taxon>
        <taxon>Scarabaeidae</taxon>
        <taxon>Rutelinae</taxon>
        <taxon>Popillia</taxon>
    </lineage>
</organism>
<dbReference type="AlphaFoldDB" id="A0AAW1HSP8"/>
<reference evidence="3 4" key="1">
    <citation type="journal article" date="2024" name="BMC Genomics">
        <title>De novo assembly and annotation of Popillia japonica's genome with initial clues to its potential as an invasive pest.</title>
        <authorList>
            <person name="Cucini C."/>
            <person name="Boschi S."/>
            <person name="Funari R."/>
            <person name="Cardaioli E."/>
            <person name="Iannotti N."/>
            <person name="Marturano G."/>
            <person name="Paoli F."/>
            <person name="Bruttini M."/>
            <person name="Carapelli A."/>
            <person name="Frati F."/>
            <person name="Nardi F."/>
        </authorList>
    </citation>
    <scope>NUCLEOTIDE SEQUENCE [LARGE SCALE GENOMIC DNA]</scope>
    <source>
        <strain evidence="3">DMR45628</strain>
    </source>
</reference>
<evidence type="ECO:0000313" key="4">
    <source>
        <dbReference type="Proteomes" id="UP001458880"/>
    </source>
</evidence>
<proteinExistence type="predicted"/>
<protein>
    <submittedName>
        <fullName evidence="3">Tape measure protein</fullName>
    </submittedName>
</protein>
<accession>A0AAW1HSP8</accession>
<evidence type="ECO:0000259" key="2">
    <source>
        <dbReference type="Pfam" id="PF20155"/>
    </source>
</evidence>
<dbReference type="EMBL" id="JASPKY010001015">
    <property type="protein sequence ID" value="KAK9679506.1"/>
    <property type="molecule type" value="Genomic_DNA"/>
</dbReference>
<gene>
    <name evidence="3" type="ORF">QE152_g39989</name>
</gene>
<dbReference type="NCBIfam" id="TIGR02675">
    <property type="entry name" value="tape_meas_nterm"/>
    <property type="match status" value="1"/>
</dbReference>